<geneLocation type="plasmid" evidence="1">
    <name>pJ337-114</name>
</geneLocation>
<dbReference type="EMBL" id="JQ418527">
    <property type="protein sequence ID" value="AFK89179.1"/>
    <property type="molecule type" value="Genomic_DNA"/>
</dbReference>
<reference evidence="1" key="1">
    <citation type="submission" date="2012-01" db="EMBL/GenBank/DDBJ databases">
        <authorList>
            <person name="Summers A.O."/>
            <person name="Wireman J."/>
            <person name="Sale K."/>
        </authorList>
    </citation>
    <scope>NUCLEOTIDE SEQUENCE</scope>
    <source>
        <strain evidence="1">J3-37</strain>
        <plasmid evidence="1">pJ337-114</plasmid>
    </source>
</reference>
<organism evidence="1">
    <name type="scientific">Arthrobacter sp. J3.37</name>
    <dbReference type="NCBI Taxonomy" id="347208"/>
    <lineage>
        <taxon>Bacteria</taxon>
        <taxon>Bacillati</taxon>
        <taxon>Actinomycetota</taxon>
        <taxon>Actinomycetes</taxon>
        <taxon>Micrococcales</taxon>
        <taxon>Micrococcaceae</taxon>
        <taxon>Arthrobacter</taxon>
    </lineage>
</organism>
<keyword evidence="1" id="KW-0614">Plasmid</keyword>
<evidence type="ECO:0000313" key="1">
    <source>
        <dbReference type="EMBL" id="AFK89179.1"/>
    </source>
</evidence>
<name>I3W0Q2_9MICC</name>
<proteinExistence type="predicted"/>
<dbReference type="AlphaFoldDB" id="I3W0Q2"/>
<accession>I3W0Q2</accession>
<sequence length="46" mass="5173">MGSWLKATRGRRWFEWQGERTANLLDRLLDLSNGGLLSARGPADSL</sequence>
<protein>
    <submittedName>
        <fullName evidence="1">Uncharacterized protein</fullName>
    </submittedName>
</protein>